<dbReference type="GO" id="GO:0005634">
    <property type="term" value="C:nucleus"/>
    <property type="evidence" value="ECO:0007669"/>
    <property type="project" value="UniProtKB-SubCell"/>
</dbReference>
<dbReference type="GO" id="GO:0043565">
    <property type="term" value="F:sequence-specific DNA binding"/>
    <property type="evidence" value="ECO:0007669"/>
    <property type="project" value="TreeGrafter"/>
</dbReference>
<sequence length="77" mass="8828">MQKGEKKRRLNMEQMRTLEKNYELGIKLEPERKMQLAGAPGCSQGSTQQFEARQAQNKKLQGGNSKFPYLKDSGRLI</sequence>
<feature type="compositionally biased region" description="Polar residues" evidence="4">
    <location>
        <begin position="54"/>
        <end position="64"/>
    </location>
</feature>
<name>A0AAV8R559_ENSVE</name>
<comment type="similarity">
    <text evidence="3">Belongs to the HD-ZIP homeobox family. Class I subfamily.</text>
</comment>
<dbReference type="GO" id="GO:0000981">
    <property type="term" value="F:DNA-binding transcription factor activity, RNA polymerase II-specific"/>
    <property type="evidence" value="ECO:0007669"/>
    <property type="project" value="UniProtKB-UniRule"/>
</dbReference>
<evidence type="ECO:0000256" key="3">
    <source>
        <dbReference type="RuleBase" id="RU369038"/>
    </source>
</evidence>
<reference evidence="5 6" key="1">
    <citation type="submission" date="2022-12" db="EMBL/GenBank/DDBJ databases">
        <title>Chromosome-scale assembly of the Ensete ventricosum genome.</title>
        <authorList>
            <person name="Dussert Y."/>
            <person name="Stocks J."/>
            <person name="Wendawek A."/>
            <person name="Woldeyes F."/>
            <person name="Nichols R.A."/>
            <person name="Borrell J.S."/>
        </authorList>
    </citation>
    <scope>NUCLEOTIDE SEQUENCE [LARGE SCALE GENOMIC DNA]</scope>
    <source>
        <strain evidence="6">cv. Maze</strain>
        <tissue evidence="5">Seeds</tissue>
    </source>
</reference>
<evidence type="ECO:0000256" key="1">
    <source>
        <dbReference type="ARBA" id="ARBA00023015"/>
    </source>
</evidence>
<keyword evidence="3" id="KW-0539">Nucleus</keyword>
<keyword evidence="1 3" id="KW-0805">Transcription regulation</keyword>
<evidence type="ECO:0000313" key="6">
    <source>
        <dbReference type="Proteomes" id="UP001222027"/>
    </source>
</evidence>
<evidence type="ECO:0000256" key="2">
    <source>
        <dbReference type="ARBA" id="ARBA00023163"/>
    </source>
</evidence>
<proteinExistence type="inferred from homology"/>
<dbReference type="EMBL" id="JAQQAF010000004">
    <property type="protein sequence ID" value="KAJ8492276.1"/>
    <property type="molecule type" value="Genomic_DNA"/>
</dbReference>
<accession>A0AAV8R559</accession>
<keyword evidence="2 3" id="KW-0804">Transcription</keyword>
<protein>
    <recommendedName>
        <fullName evidence="3">Homeobox-leucine zipper protein</fullName>
    </recommendedName>
    <alternativeName>
        <fullName evidence="3">HD-ZIP protein</fullName>
    </alternativeName>
    <alternativeName>
        <fullName evidence="3">Homeodomain transcription factor</fullName>
    </alternativeName>
</protein>
<dbReference type="AlphaFoldDB" id="A0AAV8R559"/>
<keyword evidence="6" id="KW-1185">Reference proteome</keyword>
<organism evidence="5 6">
    <name type="scientific">Ensete ventricosum</name>
    <name type="common">Abyssinian banana</name>
    <name type="synonym">Musa ensete</name>
    <dbReference type="NCBI Taxonomy" id="4639"/>
    <lineage>
        <taxon>Eukaryota</taxon>
        <taxon>Viridiplantae</taxon>
        <taxon>Streptophyta</taxon>
        <taxon>Embryophyta</taxon>
        <taxon>Tracheophyta</taxon>
        <taxon>Spermatophyta</taxon>
        <taxon>Magnoliopsida</taxon>
        <taxon>Liliopsida</taxon>
        <taxon>Zingiberales</taxon>
        <taxon>Musaceae</taxon>
        <taxon>Ensete</taxon>
    </lineage>
</organism>
<dbReference type="PANTHER" id="PTHR24326:SF176">
    <property type="entry name" value="HOMEOBOX-LEUCINE ZIPPER PROTEIN ATHB-13"/>
    <property type="match status" value="1"/>
</dbReference>
<dbReference type="PANTHER" id="PTHR24326">
    <property type="entry name" value="HOMEOBOX-LEUCINE ZIPPER PROTEIN"/>
    <property type="match status" value="1"/>
</dbReference>
<dbReference type="InterPro" id="IPR045224">
    <property type="entry name" value="HDZip_class_I_plant"/>
</dbReference>
<feature type="region of interest" description="Disordered" evidence="4">
    <location>
        <begin position="54"/>
        <end position="77"/>
    </location>
</feature>
<keyword evidence="3" id="KW-0238">DNA-binding</keyword>
<comment type="subcellular location">
    <subcellularLocation>
        <location evidence="3">Nucleus</location>
    </subcellularLocation>
</comment>
<evidence type="ECO:0000313" key="5">
    <source>
        <dbReference type="EMBL" id="KAJ8492276.1"/>
    </source>
</evidence>
<comment type="function">
    <text evidence="3">Transcription factor.</text>
</comment>
<evidence type="ECO:0000256" key="4">
    <source>
        <dbReference type="SAM" id="MobiDB-lite"/>
    </source>
</evidence>
<keyword evidence="3" id="KW-0371">Homeobox</keyword>
<gene>
    <name evidence="5" type="ORF">OPV22_013997</name>
</gene>
<dbReference type="Proteomes" id="UP001222027">
    <property type="component" value="Unassembled WGS sequence"/>
</dbReference>
<comment type="caution">
    <text evidence="5">The sequence shown here is derived from an EMBL/GenBank/DDBJ whole genome shotgun (WGS) entry which is preliminary data.</text>
</comment>
<dbReference type="GO" id="GO:0045893">
    <property type="term" value="P:positive regulation of DNA-templated transcription"/>
    <property type="evidence" value="ECO:0007669"/>
    <property type="project" value="TreeGrafter"/>
</dbReference>